<dbReference type="InterPro" id="IPR040449">
    <property type="entry name" value="Peptidase_S66_N"/>
</dbReference>
<dbReference type="SUPFAM" id="SSF52317">
    <property type="entry name" value="Class I glutamine amidotransferase-like"/>
    <property type="match status" value="1"/>
</dbReference>
<evidence type="ECO:0000256" key="5">
    <source>
        <dbReference type="ARBA" id="ARBA00022825"/>
    </source>
</evidence>
<name>A0ABV8U0Y5_9ACTN</name>
<evidence type="ECO:0000313" key="9">
    <source>
        <dbReference type="Proteomes" id="UP001595823"/>
    </source>
</evidence>
<feature type="domain" description="LD-carboxypeptidase C-terminal" evidence="7">
    <location>
        <begin position="189"/>
        <end position="309"/>
    </location>
</feature>
<dbReference type="Gene3D" id="3.50.30.60">
    <property type="entry name" value="LD-carboxypeptidase A C-terminal domain-like"/>
    <property type="match status" value="1"/>
</dbReference>
<dbReference type="SUPFAM" id="SSF141986">
    <property type="entry name" value="LD-carboxypeptidase A C-terminal domain-like"/>
    <property type="match status" value="1"/>
</dbReference>
<dbReference type="Pfam" id="PF17676">
    <property type="entry name" value="Peptidase_S66C"/>
    <property type="match status" value="1"/>
</dbReference>
<gene>
    <name evidence="8" type="ORF">ACFPET_14905</name>
</gene>
<dbReference type="CDD" id="cd07062">
    <property type="entry name" value="Peptidase_S66_mccF_like"/>
    <property type="match status" value="1"/>
</dbReference>
<sequence length="324" mass="34368">MIEALYPAKLAPGDTIAIAALSNTSARRVDQARRAAAVLREMGFEPVLSELTESESEHGWRSAPAEAQAAELNGFLADPGVRAVLAFTGGTSTFGYLDRIDVDAVRADPKPILGFSDITAVHLALYSRTGLIGFHADMAVTGPGGTWADLDGRRRKEIQDLYTGLLTGAAPIELPPSRPWQAWREGKATGTLIGGLLRRLTAVQATPFALPLDAFDGAVLFWEEVGQSPTDIWNDLQVLRTAGVFDRIAGMAVGRVAHMPEENLPAGRVTLRDAVMDAVAGFGFPVLGDMEFGHQPPNLPMPIGVRAELDAGGGALTLLGPAVR</sequence>
<dbReference type="Gene3D" id="3.40.50.10740">
    <property type="entry name" value="Class I glutamine amidotransferase-like"/>
    <property type="match status" value="1"/>
</dbReference>
<reference evidence="9" key="1">
    <citation type="journal article" date="2019" name="Int. J. Syst. Evol. Microbiol.">
        <title>The Global Catalogue of Microorganisms (GCM) 10K type strain sequencing project: providing services to taxonomists for standard genome sequencing and annotation.</title>
        <authorList>
            <consortium name="The Broad Institute Genomics Platform"/>
            <consortium name="The Broad Institute Genome Sequencing Center for Infectious Disease"/>
            <person name="Wu L."/>
            <person name="Ma J."/>
        </authorList>
    </citation>
    <scope>NUCLEOTIDE SEQUENCE [LARGE SCALE GENOMIC DNA]</scope>
    <source>
        <strain evidence="9">IBRC-M 10908</strain>
    </source>
</reference>
<dbReference type="InterPro" id="IPR003507">
    <property type="entry name" value="S66_fam"/>
</dbReference>
<proteinExistence type="inferred from homology"/>
<keyword evidence="3" id="KW-0645">Protease</keyword>
<dbReference type="Proteomes" id="UP001595823">
    <property type="component" value="Unassembled WGS sequence"/>
</dbReference>
<comment type="similarity">
    <text evidence="1">Belongs to the peptidase S66 family.</text>
</comment>
<protein>
    <submittedName>
        <fullName evidence="8">LD-carboxypeptidase</fullName>
    </submittedName>
</protein>
<dbReference type="InterPro" id="IPR029062">
    <property type="entry name" value="Class_I_gatase-like"/>
</dbReference>
<dbReference type="InterPro" id="IPR027461">
    <property type="entry name" value="Carboxypeptidase_A_C_sf"/>
</dbReference>
<comment type="caution">
    <text evidence="8">The sequence shown here is derived from an EMBL/GenBank/DDBJ whole genome shotgun (WGS) entry which is preliminary data.</text>
</comment>
<evidence type="ECO:0000256" key="2">
    <source>
        <dbReference type="ARBA" id="ARBA00022645"/>
    </source>
</evidence>
<evidence type="ECO:0000259" key="7">
    <source>
        <dbReference type="Pfam" id="PF17676"/>
    </source>
</evidence>
<dbReference type="RefSeq" id="WP_380622484.1">
    <property type="nucleotide sequence ID" value="NZ_JBHSDK010000021.1"/>
</dbReference>
<evidence type="ECO:0000313" key="8">
    <source>
        <dbReference type="EMBL" id="MFC4336490.1"/>
    </source>
</evidence>
<dbReference type="PIRSF" id="PIRSF028757">
    <property type="entry name" value="LD-carboxypeptidase"/>
    <property type="match status" value="1"/>
</dbReference>
<keyword evidence="2" id="KW-0121">Carboxypeptidase</keyword>
<keyword evidence="4" id="KW-0378">Hydrolase</keyword>
<dbReference type="PANTHER" id="PTHR30237:SF2">
    <property type="entry name" value="MUREIN TETRAPEPTIDE CARBOXYPEPTIDASE"/>
    <property type="match status" value="1"/>
</dbReference>
<dbReference type="PANTHER" id="PTHR30237">
    <property type="entry name" value="MURAMOYLTETRAPEPTIDE CARBOXYPEPTIDASE"/>
    <property type="match status" value="1"/>
</dbReference>
<dbReference type="EMBL" id="JBHSDK010000021">
    <property type="protein sequence ID" value="MFC4336490.1"/>
    <property type="molecule type" value="Genomic_DNA"/>
</dbReference>
<dbReference type="InterPro" id="IPR027478">
    <property type="entry name" value="LdcA_N"/>
</dbReference>
<keyword evidence="9" id="KW-1185">Reference proteome</keyword>
<keyword evidence="5" id="KW-0720">Serine protease</keyword>
<evidence type="ECO:0000259" key="6">
    <source>
        <dbReference type="Pfam" id="PF02016"/>
    </source>
</evidence>
<dbReference type="InterPro" id="IPR040921">
    <property type="entry name" value="Peptidase_S66C"/>
</dbReference>
<accession>A0ABV8U0Y5</accession>
<evidence type="ECO:0000256" key="3">
    <source>
        <dbReference type="ARBA" id="ARBA00022670"/>
    </source>
</evidence>
<feature type="domain" description="LD-carboxypeptidase N-terminal" evidence="6">
    <location>
        <begin position="16"/>
        <end position="136"/>
    </location>
</feature>
<organism evidence="8 9">
    <name type="scientific">Salininema proteolyticum</name>
    <dbReference type="NCBI Taxonomy" id="1607685"/>
    <lineage>
        <taxon>Bacteria</taxon>
        <taxon>Bacillati</taxon>
        <taxon>Actinomycetota</taxon>
        <taxon>Actinomycetes</taxon>
        <taxon>Glycomycetales</taxon>
        <taxon>Glycomycetaceae</taxon>
        <taxon>Salininema</taxon>
    </lineage>
</organism>
<evidence type="ECO:0000256" key="4">
    <source>
        <dbReference type="ARBA" id="ARBA00022801"/>
    </source>
</evidence>
<evidence type="ECO:0000256" key="1">
    <source>
        <dbReference type="ARBA" id="ARBA00010233"/>
    </source>
</evidence>
<dbReference type="Pfam" id="PF02016">
    <property type="entry name" value="Peptidase_S66"/>
    <property type="match status" value="1"/>
</dbReference>